<dbReference type="OrthoDB" id="9795355at2"/>
<dbReference type="RefSeq" id="WP_056966910.1">
    <property type="nucleotide sequence ID" value="NZ_AYYQ01000035.1"/>
</dbReference>
<dbReference type="InterPro" id="IPR037481">
    <property type="entry name" value="LacX"/>
</dbReference>
<evidence type="ECO:0000313" key="1">
    <source>
        <dbReference type="EMBL" id="KRM67891.1"/>
    </source>
</evidence>
<dbReference type="Gene3D" id="2.70.98.10">
    <property type="match status" value="1"/>
</dbReference>
<dbReference type="GO" id="GO:0030246">
    <property type="term" value="F:carbohydrate binding"/>
    <property type="evidence" value="ECO:0007669"/>
    <property type="project" value="InterPro"/>
</dbReference>
<protein>
    <submittedName>
        <fullName evidence="1">Aldose epimerase</fullName>
    </submittedName>
</protein>
<dbReference type="Proteomes" id="UP000052012">
    <property type="component" value="Unassembled WGS sequence"/>
</dbReference>
<keyword evidence="2" id="KW-1185">Reference proteome</keyword>
<dbReference type="EMBL" id="AYYQ01000035">
    <property type="protein sequence ID" value="KRM67891.1"/>
    <property type="molecule type" value="Genomic_DNA"/>
</dbReference>
<dbReference type="PANTHER" id="PTHR11122:SF13">
    <property type="entry name" value="GLUCOSE-6-PHOSPHATE 1-EPIMERASE"/>
    <property type="match status" value="1"/>
</dbReference>
<dbReference type="SUPFAM" id="SSF74650">
    <property type="entry name" value="Galactose mutarotase-like"/>
    <property type="match status" value="1"/>
</dbReference>
<name>A0A0R2AXD0_9LACO</name>
<dbReference type="InterPro" id="IPR008183">
    <property type="entry name" value="Aldose_1/G6P_1-epimerase"/>
</dbReference>
<accession>A0A0R2AXD0</accession>
<gene>
    <name evidence="1" type="ORF">FD06_GL000611</name>
</gene>
<dbReference type="AlphaFoldDB" id="A0A0R2AXD0"/>
<proteinExistence type="predicted"/>
<dbReference type="STRING" id="1423781.FD06_GL000611"/>
<reference evidence="1 2" key="1">
    <citation type="journal article" date="2015" name="Genome Announc.">
        <title>Expanding the biotechnology potential of lactobacilli through comparative genomics of 213 strains and associated genera.</title>
        <authorList>
            <person name="Sun Z."/>
            <person name="Harris H.M."/>
            <person name="McCann A."/>
            <person name="Guo C."/>
            <person name="Argimon S."/>
            <person name="Zhang W."/>
            <person name="Yang X."/>
            <person name="Jeffery I.B."/>
            <person name="Cooney J.C."/>
            <person name="Kagawa T.F."/>
            <person name="Liu W."/>
            <person name="Song Y."/>
            <person name="Salvetti E."/>
            <person name="Wrobel A."/>
            <person name="Rasinkangas P."/>
            <person name="Parkhill J."/>
            <person name="Rea M.C."/>
            <person name="O'Sullivan O."/>
            <person name="Ritari J."/>
            <person name="Douillard F.P."/>
            <person name="Paul Ross R."/>
            <person name="Yang R."/>
            <person name="Briner A.E."/>
            <person name="Felis G.E."/>
            <person name="de Vos W.M."/>
            <person name="Barrangou R."/>
            <person name="Klaenhammer T.R."/>
            <person name="Caufield P.W."/>
            <person name="Cui Y."/>
            <person name="Zhang H."/>
            <person name="O'Toole P.W."/>
        </authorList>
    </citation>
    <scope>NUCLEOTIDE SEQUENCE [LARGE SCALE GENOMIC DNA]</scope>
    <source>
        <strain evidence="1 2">DSM 23829</strain>
    </source>
</reference>
<dbReference type="InterPro" id="IPR011013">
    <property type="entry name" value="Gal_mutarotase_sf_dom"/>
</dbReference>
<dbReference type="PATRIC" id="fig|1423781.4.peg.624"/>
<evidence type="ECO:0000313" key="2">
    <source>
        <dbReference type="Proteomes" id="UP000052012"/>
    </source>
</evidence>
<dbReference type="Pfam" id="PF01263">
    <property type="entry name" value="Aldose_epim"/>
    <property type="match status" value="1"/>
</dbReference>
<organism evidence="1 2">
    <name type="scientific">Apilactobacillus ozensis DSM 23829 = JCM 17196</name>
    <dbReference type="NCBI Taxonomy" id="1423781"/>
    <lineage>
        <taxon>Bacteria</taxon>
        <taxon>Bacillati</taxon>
        <taxon>Bacillota</taxon>
        <taxon>Bacilli</taxon>
        <taxon>Lactobacillales</taxon>
        <taxon>Lactobacillaceae</taxon>
        <taxon>Apilactobacillus</taxon>
    </lineage>
</organism>
<comment type="caution">
    <text evidence="1">The sequence shown here is derived from an EMBL/GenBank/DDBJ whole genome shotgun (WGS) entry which is preliminary data.</text>
</comment>
<dbReference type="CDD" id="cd09024">
    <property type="entry name" value="Aldose_epim_lacX"/>
    <property type="match status" value="1"/>
</dbReference>
<dbReference type="PANTHER" id="PTHR11122">
    <property type="entry name" value="APOSPORY-ASSOCIATED PROTEIN C-RELATED"/>
    <property type="match status" value="1"/>
</dbReference>
<sequence length="289" mass="33475">MLVKLENEYLTVLLNTKGAELSSVKNNKTSHEYIWQADANFWGRHAPVLFPIVGRLKDDFYYLDGKKYSMGQHGFARDNDFNIIDQDTNHITFELTENDETLAMYPYEFSLQITYILKAEELKVEYNIRNDDSKEMYYAIGAHPAFNLTESIDNYSIKINNGGKYNHIPLNNSLSDFNDIDELDANVPLRLSREFFKDDAQIIDTNGNDQTSFSLFNEKSDFRVNVNAYNCKYAGIWSTYPKDGSFVCIEPWWGIADNTNHNHEIKNKTGINALMPSKNSEYRLDIQFL</sequence>
<dbReference type="GO" id="GO:0016853">
    <property type="term" value="F:isomerase activity"/>
    <property type="evidence" value="ECO:0007669"/>
    <property type="project" value="InterPro"/>
</dbReference>
<dbReference type="InterPro" id="IPR014718">
    <property type="entry name" value="GH-type_carb-bd"/>
</dbReference>
<dbReference type="GO" id="GO:0005975">
    <property type="term" value="P:carbohydrate metabolic process"/>
    <property type="evidence" value="ECO:0007669"/>
    <property type="project" value="InterPro"/>
</dbReference>